<dbReference type="PANTHER" id="PTHR34352:SF1">
    <property type="entry name" value="PROTEIN YHFA"/>
    <property type="match status" value="1"/>
</dbReference>
<protein>
    <submittedName>
        <fullName evidence="1">OsmC family protein</fullName>
    </submittedName>
</protein>
<dbReference type="PANTHER" id="PTHR34352">
    <property type="entry name" value="PROTEIN YHFA"/>
    <property type="match status" value="1"/>
</dbReference>
<name>A0ABX7MDD5_9RHOO</name>
<dbReference type="Gene3D" id="3.30.300.20">
    <property type="match status" value="1"/>
</dbReference>
<dbReference type="SUPFAM" id="SSF82784">
    <property type="entry name" value="OsmC-like"/>
    <property type="match status" value="1"/>
</dbReference>
<proteinExistence type="predicted"/>
<organism evidence="1 2">
    <name type="scientific">Niveibacterium microcysteis</name>
    <dbReference type="NCBI Taxonomy" id="2811415"/>
    <lineage>
        <taxon>Bacteria</taxon>
        <taxon>Pseudomonadati</taxon>
        <taxon>Pseudomonadota</taxon>
        <taxon>Betaproteobacteria</taxon>
        <taxon>Rhodocyclales</taxon>
        <taxon>Rhodocyclaceae</taxon>
        <taxon>Niveibacterium</taxon>
    </lineage>
</organism>
<dbReference type="EMBL" id="CP071060">
    <property type="protein sequence ID" value="QSI78670.1"/>
    <property type="molecule type" value="Genomic_DNA"/>
</dbReference>
<dbReference type="Proteomes" id="UP000663570">
    <property type="component" value="Chromosome"/>
</dbReference>
<dbReference type="InterPro" id="IPR015946">
    <property type="entry name" value="KH_dom-like_a/b"/>
</dbReference>
<reference evidence="1 2" key="1">
    <citation type="submission" date="2021-02" db="EMBL/GenBank/DDBJ databases">
        <title>Niveibacterium changnyeongensis HC41.</title>
        <authorList>
            <person name="Kang M."/>
        </authorList>
    </citation>
    <scope>NUCLEOTIDE SEQUENCE [LARGE SCALE GENOMIC DNA]</scope>
    <source>
        <strain evidence="1 2">HC41</strain>
    </source>
</reference>
<dbReference type="InterPro" id="IPR036102">
    <property type="entry name" value="OsmC/Ohrsf"/>
</dbReference>
<dbReference type="Pfam" id="PF02566">
    <property type="entry name" value="OsmC"/>
    <property type="match status" value="1"/>
</dbReference>
<sequence>MSDTGFKLRLTQQANFQFLVEFLDTEIPPITTDEPPPLGENAGPNPSRMLAAAVANCLAASLMFALKKFKNEPDPVTVEVDVQMTRNEAKRLRVGAVDVAIKLGKPGAAFEHLDRVLAQFEDFCVVTQSVRDGFEVNVAVRDSEDVLLKG</sequence>
<accession>A0ABX7MDD5</accession>
<keyword evidence="2" id="KW-1185">Reference proteome</keyword>
<evidence type="ECO:0000313" key="2">
    <source>
        <dbReference type="Proteomes" id="UP000663570"/>
    </source>
</evidence>
<dbReference type="InterPro" id="IPR003718">
    <property type="entry name" value="OsmC/Ohr_fam"/>
</dbReference>
<evidence type="ECO:0000313" key="1">
    <source>
        <dbReference type="EMBL" id="QSI78670.1"/>
    </source>
</evidence>
<gene>
    <name evidence="1" type="ORF">JY500_08720</name>
</gene>
<dbReference type="RefSeq" id="WP_172203065.1">
    <property type="nucleotide sequence ID" value="NZ_CP071060.1"/>
</dbReference>